<evidence type="ECO:0000313" key="2">
    <source>
        <dbReference type="Proteomes" id="UP001152795"/>
    </source>
</evidence>
<dbReference type="EMBL" id="CACRXK020000007">
    <property type="protein sequence ID" value="CAB3976681.1"/>
    <property type="molecule type" value="Genomic_DNA"/>
</dbReference>
<dbReference type="InterPro" id="IPR004875">
    <property type="entry name" value="DDE_SF_endonuclease_dom"/>
</dbReference>
<dbReference type="Proteomes" id="UP001152795">
    <property type="component" value="Unassembled WGS sequence"/>
</dbReference>
<dbReference type="OrthoDB" id="5987153at2759"/>
<comment type="caution">
    <text evidence="1">The sequence shown here is derived from an EMBL/GenBank/DDBJ whole genome shotgun (WGS) entry which is preliminary data.</text>
</comment>
<organism evidence="1 2">
    <name type="scientific">Paramuricea clavata</name>
    <name type="common">Red gorgonian</name>
    <name type="synonym">Violescent sea-whip</name>
    <dbReference type="NCBI Taxonomy" id="317549"/>
    <lineage>
        <taxon>Eukaryota</taxon>
        <taxon>Metazoa</taxon>
        <taxon>Cnidaria</taxon>
        <taxon>Anthozoa</taxon>
        <taxon>Octocorallia</taxon>
        <taxon>Malacalcyonacea</taxon>
        <taxon>Plexauridae</taxon>
        <taxon>Paramuricea</taxon>
    </lineage>
</organism>
<dbReference type="Pfam" id="PF03184">
    <property type="entry name" value="DDE_1"/>
    <property type="match status" value="1"/>
</dbReference>
<protein>
    <submittedName>
        <fullName evidence="1">Tigger transposable element-derived 4-like</fullName>
    </submittedName>
</protein>
<dbReference type="PANTHER" id="PTHR19303">
    <property type="entry name" value="TRANSPOSON"/>
    <property type="match status" value="1"/>
</dbReference>
<dbReference type="InterPro" id="IPR050863">
    <property type="entry name" value="CenT-Element_Derived"/>
</dbReference>
<accession>A0A6S7FQX5</accession>
<evidence type="ECO:0000313" key="1">
    <source>
        <dbReference type="EMBL" id="CAB3976681.1"/>
    </source>
</evidence>
<dbReference type="GO" id="GO:0005634">
    <property type="term" value="C:nucleus"/>
    <property type="evidence" value="ECO:0007669"/>
    <property type="project" value="TreeGrafter"/>
</dbReference>
<name>A0A6S7FQX5_PARCT</name>
<proteinExistence type="predicted"/>
<sequence length="320" mass="35889">MVCKTLLDKSLQLKSEKCVGGKHSKVRLTGLAAGNAVGEKLPMFVIGKSKKTRYFKGVRNLPCRYRSQKKSWMDSALFEEWVREQDRKFACEGRKVALTVDNCPAHPTISNLKAINLVFLPPNTTCTTQPMNQGVIRSIKAFYRGATVRNYINAVEKGMLPPKFTILDAMMILTGAWNRVTAETVQNCLKKAGIGSEAQQSAVCDADDPFSFLSEELESLRESSPELVSTCVTLYYVIGTDQNMLTSNMESLTDEEILAEFHETDDGVEDDSDDKIEMLDDAPKRPATSEVRQSIDTLLTYSMFVEEKRRFAKLPFSYLC</sequence>
<gene>
    <name evidence="1" type="ORF">PACLA_8A008495</name>
</gene>
<reference evidence="1" key="1">
    <citation type="submission" date="2020-04" db="EMBL/GenBank/DDBJ databases">
        <authorList>
            <person name="Alioto T."/>
            <person name="Alioto T."/>
            <person name="Gomez Garrido J."/>
        </authorList>
    </citation>
    <scope>NUCLEOTIDE SEQUENCE</scope>
    <source>
        <strain evidence="1">A484AB</strain>
    </source>
</reference>
<dbReference type="AlphaFoldDB" id="A0A6S7FQX5"/>
<dbReference type="GO" id="GO:0003677">
    <property type="term" value="F:DNA binding"/>
    <property type="evidence" value="ECO:0007669"/>
    <property type="project" value="TreeGrafter"/>
</dbReference>
<dbReference type="PANTHER" id="PTHR19303:SF73">
    <property type="entry name" value="PROTEIN PDC2"/>
    <property type="match status" value="1"/>
</dbReference>
<keyword evidence="2" id="KW-1185">Reference proteome</keyword>